<dbReference type="GO" id="GO:0003951">
    <property type="term" value="F:NAD+ kinase activity"/>
    <property type="evidence" value="ECO:0007669"/>
    <property type="project" value="UniProtKB-UniRule"/>
</dbReference>
<keyword evidence="6" id="KW-0496">Mitochondrion</keyword>
<accession>A0AAW0I8W0</accession>
<dbReference type="Gene3D" id="2.60.200.30">
    <property type="entry name" value="Probable inorganic polyphosphate/atp-NAD kinase, domain 2"/>
    <property type="match status" value="1"/>
</dbReference>
<dbReference type="GO" id="GO:0005739">
    <property type="term" value="C:mitochondrion"/>
    <property type="evidence" value="ECO:0007669"/>
    <property type="project" value="UniProtKB-SubCell"/>
</dbReference>
<dbReference type="InterPro" id="IPR002504">
    <property type="entry name" value="NADK"/>
</dbReference>
<evidence type="ECO:0000313" key="9">
    <source>
        <dbReference type="Proteomes" id="UP001488838"/>
    </source>
</evidence>
<dbReference type="Gene3D" id="3.40.50.10330">
    <property type="entry name" value="Probable inorganic polyphosphate/atp-NAD kinase, domain 1"/>
    <property type="match status" value="1"/>
</dbReference>
<evidence type="ECO:0000256" key="7">
    <source>
        <dbReference type="SAM" id="MobiDB-lite"/>
    </source>
</evidence>
<comment type="function">
    <text evidence="6">Mitochondrial NAD(+) kinase that phosphorylates NAD(+) to yield NADP(+). Can use both ATP or inorganic polyphosphate as the phosphoryl donor.</text>
</comment>
<comment type="caution">
    <text evidence="8">The sequence shown here is derived from an EMBL/GenBank/DDBJ whole genome shotgun (WGS) entry which is preliminary data.</text>
</comment>
<dbReference type="InterPro" id="IPR016064">
    <property type="entry name" value="NAD/diacylglycerol_kinase_sf"/>
</dbReference>
<keyword evidence="2 6" id="KW-0808">Transferase</keyword>
<sequence length="408" mass="45678">MTCYRGFLLGSCRRVAGGRAALRGSGADGRRHLGHGQPRELAGRGSRADGGFRPSRVVVVAKTTRYEFEQQRYRYAELSEEDLKQLVGPGGDRPLALKGSSYSGLLERHHIHTKNVEHIIDSLRDEGIEVRLVKRREYSEETVRWADAVIAAGGDGTMLLAASKVLDRLKPVIGVNTDPERWLWRQRIRLYLEGTGINPTPVDLHEQQLSLNQHSRAFNIERTEDERSEASGPQLLPVRALNEVFIGESLSSRASYYEISVDDGPWEKQKSSGLNLCTGTGSKAWSFNINRVAAQAVEDVLNIARRQGSLTLPLNKELVEKVTNEYNESLLYSPEEPKILFSIREPIANRVFSSSRQRCFSSKVCVRSRCWDACMVVDGGTSFEFNDGAIASMMINKEDELRTVILEP</sequence>
<keyword evidence="3 6" id="KW-0418">Kinase</keyword>
<dbReference type="AlphaFoldDB" id="A0AAW0I8W0"/>
<evidence type="ECO:0000256" key="3">
    <source>
        <dbReference type="ARBA" id="ARBA00022777"/>
    </source>
</evidence>
<dbReference type="InterPro" id="IPR012355">
    <property type="entry name" value="NADK2_mit"/>
</dbReference>
<dbReference type="GO" id="GO:0019674">
    <property type="term" value="P:NAD+ metabolic process"/>
    <property type="evidence" value="ECO:0007669"/>
    <property type="project" value="UniProtKB-UniRule"/>
</dbReference>
<comment type="catalytic activity">
    <reaction evidence="6">
        <text>NAD(+) + ATP = ADP + NADP(+) + H(+)</text>
        <dbReference type="Rhea" id="RHEA:18629"/>
        <dbReference type="ChEBI" id="CHEBI:15378"/>
        <dbReference type="ChEBI" id="CHEBI:30616"/>
        <dbReference type="ChEBI" id="CHEBI:57540"/>
        <dbReference type="ChEBI" id="CHEBI:58349"/>
        <dbReference type="ChEBI" id="CHEBI:456216"/>
        <dbReference type="EC" id="2.7.1.23"/>
    </reaction>
</comment>
<keyword evidence="6" id="KW-0547">Nucleotide-binding</keyword>
<organism evidence="8 9">
    <name type="scientific">Myodes glareolus</name>
    <name type="common">Bank vole</name>
    <name type="synonym">Clethrionomys glareolus</name>
    <dbReference type="NCBI Taxonomy" id="447135"/>
    <lineage>
        <taxon>Eukaryota</taxon>
        <taxon>Metazoa</taxon>
        <taxon>Chordata</taxon>
        <taxon>Craniata</taxon>
        <taxon>Vertebrata</taxon>
        <taxon>Euteleostomi</taxon>
        <taxon>Mammalia</taxon>
        <taxon>Eutheria</taxon>
        <taxon>Euarchontoglires</taxon>
        <taxon>Glires</taxon>
        <taxon>Rodentia</taxon>
        <taxon>Myomorpha</taxon>
        <taxon>Muroidea</taxon>
        <taxon>Cricetidae</taxon>
        <taxon>Arvicolinae</taxon>
        <taxon>Myodes</taxon>
    </lineage>
</organism>
<keyword evidence="9" id="KW-1185">Reference proteome</keyword>
<dbReference type="EC" id="2.7.1.23" evidence="6"/>
<dbReference type="SUPFAM" id="SSF111331">
    <property type="entry name" value="NAD kinase/diacylglycerol kinase-like"/>
    <property type="match status" value="1"/>
</dbReference>
<dbReference type="PIRSF" id="PIRSF017565">
    <property type="entry name" value="Kin_ATP-NAD_euk"/>
    <property type="match status" value="1"/>
</dbReference>
<protein>
    <recommendedName>
        <fullName evidence="6">NAD kinase 2, mitochondrial</fullName>
        <ecNumber evidence="6">2.7.1.23</ecNumber>
    </recommendedName>
    <alternativeName>
        <fullName evidence="6">NAD kinase domain-containing protein 1, mitochondrial</fullName>
    </alternativeName>
</protein>
<evidence type="ECO:0000256" key="4">
    <source>
        <dbReference type="ARBA" id="ARBA00022857"/>
    </source>
</evidence>
<dbReference type="GO" id="GO:0006741">
    <property type="term" value="P:NADP+ biosynthetic process"/>
    <property type="evidence" value="ECO:0007669"/>
    <property type="project" value="UniProtKB-UniRule"/>
</dbReference>
<dbReference type="PANTHER" id="PTHR13158">
    <property type="match status" value="1"/>
</dbReference>
<comment type="similarity">
    <text evidence="1 6">Belongs to the NAD kinase family.</text>
</comment>
<gene>
    <name evidence="8" type="ORF">U0070_012793</name>
</gene>
<dbReference type="PANTHER" id="PTHR13158:SF5">
    <property type="entry name" value="NAD KINASE 2, MITOCHONDRIAL"/>
    <property type="match status" value="1"/>
</dbReference>
<dbReference type="InterPro" id="IPR017438">
    <property type="entry name" value="ATP-NAD_kinase_N"/>
</dbReference>
<comment type="subunit">
    <text evidence="6">Homodimer.</text>
</comment>
<reference evidence="8 9" key="1">
    <citation type="journal article" date="2023" name="bioRxiv">
        <title>Conserved and derived expression patterns and positive selection on dental genes reveal complex evolutionary context of ever-growing rodent molars.</title>
        <authorList>
            <person name="Calamari Z.T."/>
            <person name="Song A."/>
            <person name="Cohen E."/>
            <person name="Akter M."/>
            <person name="Roy R.D."/>
            <person name="Hallikas O."/>
            <person name="Christensen M.M."/>
            <person name="Li P."/>
            <person name="Marangoni P."/>
            <person name="Jernvall J."/>
            <person name="Klein O.D."/>
        </authorList>
    </citation>
    <scope>NUCLEOTIDE SEQUENCE [LARGE SCALE GENOMIC DNA]</scope>
    <source>
        <strain evidence="8">V071</strain>
    </source>
</reference>
<dbReference type="Proteomes" id="UP001488838">
    <property type="component" value="Unassembled WGS sequence"/>
</dbReference>
<name>A0AAW0I8W0_MYOGA</name>
<dbReference type="Pfam" id="PF01513">
    <property type="entry name" value="NAD_kinase"/>
    <property type="match status" value="1"/>
</dbReference>
<evidence type="ECO:0000313" key="8">
    <source>
        <dbReference type="EMBL" id="KAK7810667.1"/>
    </source>
</evidence>
<keyword evidence="6" id="KW-0067">ATP-binding</keyword>
<evidence type="ECO:0000256" key="6">
    <source>
        <dbReference type="PIRNR" id="PIRNR017565"/>
    </source>
</evidence>
<evidence type="ECO:0000256" key="1">
    <source>
        <dbReference type="ARBA" id="ARBA00010995"/>
    </source>
</evidence>
<dbReference type="GO" id="GO:0042803">
    <property type="term" value="F:protein homodimerization activity"/>
    <property type="evidence" value="ECO:0007669"/>
    <property type="project" value="UniProtKB-UniRule"/>
</dbReference>
<dbReference type="GO" id="GO:0005524">
    <property type="term" value="F:ATP binding"/>
    <property type="evidence" value="ECO:0007669"/>
    <property type="project" value="UniProtKB-UniRule"/>
</dbReference>
<keyword evidence="5 6" id="KW-0520">NAD</keyword>
<dbReference type="EMBL" id="JBBHLL010000190">
    <property type="protein sequence ID" value="KAK7810667.1"/>
    <property type="molecule type" value="Genomic_DNA"/>
</dbReference>
<dbReference type="InterPro" id="IPR017437">
    <property type="entry name" value="ATP-NAD_kinase_PpnK-typ_C"/>
</dbReference>
<proteinExistence type="inferred from homology"/>
<feature type="region of interest" description="Disordered" evidence="7">
    <location>
        <begin position="23"/>
        <end position="49"/>
    </location>
</feature>
<comment type="subcellular location">
    <subcellularLocation>
        <location evidence="6">Mitochondrion</location>
    </subcellularLocation>
</comment>
<evidence type="ECO:0000256" key="5">
    <source>
        <dbReference type="ARBA" id="ARBA00023027"/>
    </source>
</evidence>
<keyword evidence="4 6" id="KW-0521">NADP</keyword>
<evidence type="ECO:0000256" key="2">
    <source>
        <dbReference type="ARBA" id="ARBA00022679"/>
    </source>
</evidence>